<proteinExistence type="predicted"/>
<evidence type="ECO:0000313" key="2">
    <source>
        <dbReference type="Proteomes" id="UP000223472"/>
    </source>
</evidence>
<evidence type="ECO:0000313" key="1">
    <source>
        <dbReference type="EMBL" id="PGD32008.1"/>
    </source>
</evidence>
<dbReference type="AlphaFoldDB" id="A0A2B6DDH8"/>
<accession>J9AWS4</accession>
<gene>
    <name evidence="1" type="ORF">COM27_21455</name>
</gene>
<accession>A0A2B6DDH8</accession>
<organism evidence="1 2">
    <name type="scientific">Bacillus wiedmannii</name>
    <dbReference type="NCBI Taxonomy" id="1890302"/>
    <lineage>
        <taxon>Bacteria</taxon>
        <taxon>Bacillati</taxon>
        <taxon>Bacillota</taxon>
        <taxon>Bacilli</taxon>
        <taxon>Bacillales</taxon>
        <taxon>Bacillaceae</taxon>
        <taxon>Bacillus</taxon>
        <taxon>Bacillus cereus group</taxon>
    </lineage>
</organism>
<dbReference type="Gene3D" id="1.10.150.350">
    <property type="match status" value="1"/>
</dbReference>
<name>A0A2B6DDH8_9BACI</name>
<comment type="caution">
    <text evidence="1">The sequence shown here is derived from an EMBL/GenBank/DDBJ whole genome shotgun (WGS) entry which is preliminary data.</text>
</comment>
<dbReference type="EMBL" id="NVIY01000037">
    <property type="protein sequence ID" value="PGD32008.1"/>
    <property type="molecule type" value="Genomic_DNA"/>
</dbReference>
<reference evidence="1 2" key="1">
    <citation type="submission" date="2017-09" db="EMBL/GenBank/DDBJ databases">
        <title>Large-scale bioinformatics analysis of Bacillus genomes uncovers conserved roles of natural products in bacterial physiology.</title>
        <authorList>
            <consortium name="Agbiome Team Llc"/>
            <person name="Bleich R.M."/>
            <person name="Grubbs K.J."/>
            <person name="Santa Maria K.C."/>
            <person name="Allen S.E."/>
            <person name="Farag S."/>
            <person name="Shank E.A."/>
            <person name="Bowers A."/>
        </authorList>
    </citation>
    <scope>NUCLEOTIDE SEQUENCE [LARGE SCALE GENOMIC DNA]</scope>
    <source>
        <strain evidence="1 2">AFS065610</strain>
    </source>
</reference>
<dbReference type="Proteomes" id="UP000223472">
    <property type="component" value="Unassembled WGS sequence"/>
</dbReference>
<protein>
    <submittedName>
        <fullName evidence="1">Uncharacterized protein</fullName>
    </submittedName>
</protein>
<sequence length="136" mass="15503">MVRLIFYAGTKWLGFRTLFSSCNLIYQVIKELHTAVSSKFFEYYQTEIHLPPIVGLCPSHASGRRILSGNSLKEEGVAGHPGDKQQVIERLMTRGLTYDDALTQYEAELRFFKAFQMHSSLVYAPSMKITFGEIEC</sequence>